<name>A0A7J7YX55_PIPKU</name>
<protein>
    <submittedName>
        <fullName evidence="1">Uncharacterized protein</fullName>
    </submittedName>
</protein>
<evidence type="ECO:0000313" key="1">
    <source>
        <dbReference type="EMBL" id="KAF6366399.1"/>
    </source>
</evidence>
<organism evidence="1 2">
    <name type="scientific">Pipistrellus kuhlii</name>
    <name type="common">Kuhl's pipistrelle</name>
    <dbReference type="NCBI Taxonomy" id="59472"/>
    <lineage>
        <taxon>Eukaryota</taxon>
        <taxon>Metazoa</taxon>
        <taxon>Chordata</taxon>
        <taxon>Craniata</taxon>
        <taxon>Vertebrata</taxon>
        <taxon>Euteleostomi</taxon>
        <taxon>Mammalia</taxon>
        <taxon>Eutheria</taxon>
        <taxon>Laurasiatheria</taxon>
        <taxon>Chiroptera</taxon>
        <taxon>Yangochiroptera</taxon>
        <taxon>Vespertilionidae</taxon>
        <taxon>Pipistrellus</taxon>
    </lineage>
</organism>
<comment type="caution">
    <text evidence="1">The sequence shown here is derived from an EMBL/GenBank/DDBJ whole genome shotgun (WGS) entry which is preliminary data.</text>
</comment>
<dbReference type="Proteomes" id="UP000558488">
    <property type="component" value="Unassembled WGS sequence"/>
</dbReference>
<proteinExistence type="predicted"/>
<accession>A0A7J7YX55</accession>
<dbReference type="AlphaFoldDB" id="A0A7J7YX55"/>
<sequence>MCRHCSLIPRLPGSWPSSRPPCPLCPQFPTFLLSGAGFRRARQAVGSETEAVVWVSRRDWNSGGGSPWRPLGRTRWLLVEVSVGNHIGYEAVHEGSVSERKGPHTCFLGHKGLGRCLDVGRKPSARLCAGGGWVMRWAQGLLRKLMVDWPSSGKARFSEPRACV</sequence>
<dbReference type="EMBL" id="JACAGB010000004">
    <property type="protein sequence ID" value="KAF6366399.1"/>
    <property type="molecule type" value="Genomic_DNA"/>
</dbReference>
<gene>
    <name evidence="1" type="ORF">mPipKuh1_009818</name>
</gene>
<evidence type="ECO:0000313" key="2">
    <source>
        <dbReference type="Proteomes" id="UP000558488"/>
    </source>
</evidence>
<reference evidence="1 2" key="1">
    <citation type="journal article" date="2020" name="Nature">
        <title>Six reference-quality genomes reveal evolution of bat adaptations.</title>
        <authorList>
            <person name="Jebb D."/>
            <person name="Huang Z."/>
            <person name="Pippel M."/>
            <person name="Hughes G.M."/>
            <person name="Lavrichenko K."/>
            <person name="Devanna P."/>
            <person name="Winkler S."/>
            <person name="Jermiin L.S."/>
            <person name="Skirmuntt E.C."/>
            <person name="Katzourakis A."/>
            <person name="Burkitt-Gray L."/>
            <person name="Ray D.A."/>
            <person name="Sullivan K.A.M."/>
            <person name="Roscito J.G."/>
            <person name="Kirilenko B.M."/>
            <person name="Davalos L.M."/>
            <person name="Corthals A.P."/>
            <person name="Power M.L."/>
            <person name="Jones G."/>
            <person name="Ransome R.D."/>
            <person name="Dechmann D.K.N."/>
            <person name="Locatelli A.G."/>
            <person name="Puechmaille S.J."/>
            <person name="Fedrigo O."/>
            <person name="Jarvis E.D."/>
            <person name="Hiller M."/>
            <person name="Vernes S.C."/>
            <person name="Myers E.W."/>
            <person name="Teeling E.C."/>
        </authorList>
    </citation>
    <scope>NUCLEOTIDE SEQUENCE [LARGE SCALE GENOMIC DNA]</scope>
    <source>
        <strain evidence="1">MPipKuh1</strain>
        <tissue evidence="1">Flight muscle</tissue>
    </source>
</reference>
<keyword evidence="2" id="KW-1185">Reference proteome</keyword>